<evidence type="ECO:0000313" key="2">
    <source>
        <dbReference type="EMBL" id="VTQ63459.1"/>
    </source>
</evidence>
<comment type="caution">
    <text evidence="2">The sequence shown here is derived from an EMBL/GenBank/DDBJ whole genome shotgun (WGS) entry which is preliminary data.</text>
</comment>
<dbReference type="EMBL" id="LESJ01000003">
    <property type="protein sequence ID" value="RBT69563.1"/>
    <property type="molecule type" value="Genomic_DNA"/>
</dbReference>
<name>A0A1V8X7I4_ENTHR</name>
<sequence length="63" mass="7298">MSAGDVLNEVKQLCKEKKYEEAKILIESNKELLEDKFSVAQQFIDLKQASILERFKSFFGVNE</sequence>
<accession>A0A1V8X7I4</accession>
<proteinExistence type="predicted"/>
<dbReference type="EMBL" id="CABEEP010000001">
    <property type="protein sequence ID" value="VTQ63459.1"/>
    <property type="molecule type" value="Genomic_DNA"/>
</dbReference>
<gene>
    <name evidence="1" type="ORF">EB03_00609</name>
    <name evidence="2" type="ORF">NCTC12204_01266</name>
</gene>
<dbReference type="Proteomes" id="UP000352698">
    <property type="component" value="Unassembled WGS sequence"/>
</dbReference>
<reference evidence="2 4" key="2">
    <citation type="submission" date="2019-05" db="EMBL/GenBank/DDBJ databases">
        <authorList>
            <consortium name="Pathogen Informatics"/>
        </authorList>
    </citation>
    <scope>NUCLEOTIDE SEQUENCE [LARGE SCALE GENOMIC DNA]</scope>
    <source>
        <strain evidence="2 4">NCTC12204</strain>
    </source>
</reference>
<reference evidence="1 3" key="1">
    <citation type="submission" date="2015-06" db="EMBL/GenBank/DDBJ databases">
        <title>The Genome Sequence of Enterococcus hirae 88EA1.</title>
        <authorList>
            <consortium name="The Broad Institute Genomics Platform"/>
            <consortium name="The Broad Institute Genome Sequencing Center for Infectious Disease"/>
            <person name="Earl A.M."/>
            <person name="Van Tyne D."/>
            <person name="Lebreton F."/>
            <person name="Saavedra J.T."/>
            <person name="Gilmore M.S."/>
            <person name="Manson McGuire A."/>
            <person name="Clock S."/>
            <person name="Crupain M."/>
            <person name="Rangan U."/>
            <person name="Young S."/>
            <person name="Abouelleil A."/>
            <person name="Cao P."/>
            <person name="Chapman S.B."/>
            <person name="Griggs A."/>
            <person name="Priest M."/>
            <person name="Shea T."/>
            <person name="Wortman J."/>
            <person name="Nusbaum C."/>
            <person name="Birren B."/>
        </authorList>
    </citation>
    <scope>NUCLEOTIDE SEQUENCE [LARGE SCALE GENOMIC DNA]</scope>
    <source>
        <strain evidence="1 3">88EA1</strain>
    </source>
</reference>
<evidence type="ECO:0000313" key="4">
    <source>
        <dbReference type="Proteomes" id="UP000352698"/>
    </source>
</evidence>
<protein>
    <submittedName>
        <fullName evidence="2">Uncharacterized protein</fullName>
    </submittedName>
</protein>
<evidence type="ECO:0000313" key="3">
    <source>
        <dbReference type="Proteomes" id="UP000253498"/>
    </source>
</evidence>
<dbReference type="RefSeq" id="WP_010719318.1">
    <property type="nucleotide sequence ID" value="NZ_AP027299.1"/>
</dbReference>
<evidence type="ECO:0000313" key="1">
    <source>
        <dbReference type="EMBL" id="RBT69563.1"/>
    </source>
</evidence>
<dbReference type="GeneID" id="56787691"/>
<dbReference type="Proteomes" id="UP000253498">
    <property type="component" value="Unassembled WGS sequence"/>
</dbReference>
<organism evidence="2 4">
    <name type="scientific">Enterococcus hirae</name>
    <dbReference type="NCBI Taxonomy" id="1354"/>
    <lineage>
        <taxon>Bacteria</taxon>
        <taxon>Bacillati</taxon>
        <taxon>Bacillota</taxon>
        <taxon>Bacilli</taxon>
        <taxon>Lactobacillales</taxon>
        <taxon>Enterococcaceae</taxon>
        <taxon>Enterococcus</taxon>
    </lineage>
</organism>
<dbReference type="AlphaFoldDB" id="A0A1V8X7I4"/>